<organism evidence="8 9">
    <name type="scientific">Henningerozyma blattae (strain ATCC 34711 / CBS 6284 / DSM 70876 / NBRC 10599 / NRRL Y-10934 / UCD 77-7)</name>
    <name type="common">Yeast</name>
    <name type="synonym">Tetrapisispora blattae</name>
    <dbReference type="NCBI Taxonomy" id="1071380"/>
    <lineage>
        <taxon>Eukaryota</taxon>
        <taxon>Fungi</taxon>
        <taxon>Dikarya</taxon>
        <taxon>Ascomycota</taxon>
        <taxon>Saccharomycotina</taxon>
        <taxon>Saccharomycetes</taxon>
        <taxon>Saccharomycetales</taxon>
        <taxon>Saccharomycetaceae</taxon>
        <taxon>Henningerozyma</taxon>
    </lineage>
</organism>
<dbReference type="FunCoup" id="I2H539">
    <property type="interactions" value="1016"/>
</dbReference>
<feature type="transmembrane region" description="Helical" evidence="7">
    <location>
        <begin position="477"/>
        <end position="499"/>
    </location>
</feature>
<feature type="chain" id="PRO_5007362941" description="Transmembrane 9 superfamily member" evidence="7">
    <location>
        <begin position="21"/>
        <end position="676"/>
    </location>
</feature>
<feature type="transmembrane region" description="Helical" evidence="7">
    <location>
        <begin position="415"/>
        <end position="435"/>
    </location>
</feature>
<feature type="transmembrane region" description="Helical" evidence="7">
    <location>
        <begin position="447"/>
        <end position="471"/>
    </location>
</feature>
<dbReference type="eggNOG" id="KOG1278">
    <property type="taxonomic scope" value="Eukaryota"/>
</dbReference>
<reference evidence="8 9" key="1">
    <citation type="journal article" date="2011" name="Proc. Natl. Acad. Sci. U.S.A.">
        <title>Evolutionary erosion of yeast sex chromosomes by mating-type switching accidents.</title>
        <authorList>
            <person name="Gordon J.L."/>
            <person name="Armisen D."/>
            <person name="Proux-Wera E."/>
            <person name="Oheigeartaigh S.S."/>
            <person name="Byrne K.P."/>
            <person name="Wolfe K.H."/>
        </authorList>
    </citation>
    <scope>NUCLEOTIDE SEQUENCE [LARGE SCALE GENOMIC DNA]</scope>
    <source>
        <strain evidence="9">ATCC 34711 / CBS 6284 / DSM 70876 / NBRC 10599 / NRRL Y-10934 / UCD 77-7</strain>
    </source>
</reference>
<feature type="transmembrane region" description="Helical" evidence="7">
    <location>
        <begin position="604"/>
        <end position="624"/>
    </location>
</feature>
<dbReference type="Pfam" id="PF02990">
    <property type="entry name" value="EMP70"/>
    <property type="match status" value="1"/>
</dbReference>
<feature type="transmembrane region" description="Helical" evidence="7">
    <location>
        <begin position="636"/>
        <end position="665"/>
    </location>
</feature>
<keyword evidence="4 7" id="KW-0732">Signal</keyword>
<comment type="subcellular location">
    <subcellularLocation>
        <location evidence="1">Membrane</location>
        <topology evidence="1">Multi-pass membrane protein</topology>
    </subcellularLocation>
</comment>
<dbReference type="OMA" id="KVYYMFG"/>
<dbReference type="Proteomes" id="UP000002866">
    <property type="component" value="Chromosome 5"/>
</dbReference>
<evidence type="ECO:0000256" key="7">
    <source>
        <dbReference type="RuleBase" id="RU363079"/>
    </source>
</evidence>
<dbReference type="GO" id="GO:0007034">
    <property type="term" value="P:vacuolar transport"/>
    <property type="evidence" value="ECO:0007669"/>
    <property type="project" value="TreeGrafter"/>
</dbReference>
<evidence type="ECO:0000313" key="8">
    <source>
        <dbReference type="EMBL" id="CCH61491.1"/>
    </source>
</evidence>
<dbReference type="GO" id="GO:0005768">
    <property type="term" value="C:endosome"/>
    <property type="evidence" value="ECO:0007669"/>
    <property type="project" value="TreeGrafter"/>
</dbReference>
<feature type="transmembrane region" description="Helical" evidence="7">
    <location>
        <begin position="314"/>
        <end position="335"/>
    </location>
</feature>
<dbReference type="PANTHER" id="PTHR10766:SF111">
    <property type="entry name" value="TRANSMEMBRANE 9 SUPERFAMILY MEMBER 2"/>
    <property type="match status" value="1"/>
</dbReference>
<sequence>MTKLITAVSICLITLSVTNGFYLPGVAPTTYHELDSIPLLVNHLTPSMFFKHKDSDGNELSSDKENFLYSYDYYYSKLHFCKPLDREIKKQPESLGSILFGDRIYNSPFELKMLVDENCKELCSTNIPGDDAKFINDLIKSGFLQNWLIDGLPAARQLYDQTTKSSFYGSGFELGSVEMIQVVDEAPSHTTPKQPIVEDVLSQELDEEQATEKRANQMLVSSVERTYFANHFDIHIEYHDRGNNEYRIVGVTVNPISMKRDSAICDTNLGKLALSEVSDTDVIFTYSVTFEKSDTVWATRWDKYLHIYDPTIQWFSLINFTVIVVVLSIIVVHFLTKALKNDFVRYNEFNLNDSFDEDSGWKLAHGDVFRIPTKSMLLSIFVGSGTQLFFMISSVLVLAALGFLSPSARGSLPTIMFILYAVFGFVGSYTSMGVYRFFNGPYWKANMILTPLIVPGGIFMFIISMNLFLVFVHSSDVVPIGTLSLMVLLWIVLSLPLSFAGSLISFKRCTWYDHPTKTNEVLRQIPFQPWYLKTVPATLIGGIFPFGSIAVELYFIYSSLWFNKIFYMFGFLLVSFLLLTMTTSLVTIIVTYHSLCLENWRWQWRSFIIGGIGCSIYIFIHSILFTEFKLGGFITIVLYVGYSALIAILCAMVTGAIGFISNMFFVKKIYSSIKVE</sequence>
<keyword evidence="9" id="KW-1185">Reference proteome</keyword>
<dbReference type="EMBL" id="HE806320">
    <property type="protein sequence ID" value="CCH61491.1"/>
    <property type="molecule type" value="Genomic_DNA"/>
</dbReference>
<feature type="signal peptide" evidence="7">
    <location>
        <begin position="1"/>
        <end position="20"/>
    </location>
</feature>
<dbReference type="GO" id="GO:0072657">
    <property type="term" value="P:protein localization to membrane"/>
    <property type="evidence" value="ECO:0007669"/>
    <property type="project" value="TreeGrafter"/>
</dbReference>
<dbReference type="HOGENOM" id="CLU_010714_4_1_1"/>
<dbReference type="InParanoid" id="I2H539"/>
<evidence type="ECO:0000256" key="5">
    <source>
        <dbReference type="ARBA" id="ARBA00022989"/>
    </source>
</evidence>
<dbReference type="RefSeq" id="XP_004181010.1">
    <property type="nucleotide sequence ID" value="XM_004180962.1"/>
</dbReference>
<evidence type="ECO:0000256" key="1">
    <source>
        <dbReference type="ARBA" id="ARBA00004141"/>
    </source>
</evidence>
<feature type="transmembrane region" description="Helical" evidence="7">
    <location>
        <begin position="377"/>
        <end position="403"/>
    </location>
</feature>
<dbReference type="GeneID" id="14496564"/>
<gene>
    <name evidence="8" type="primary">TBLA0E04370</name>
    <name evidence="8" type="ORF">TBLA_0E04370</name>
</gene>
<comment type="similarity">
    <text evidence="2 7">Belongs to the nonaspanin (TM9SF) (TC 9.A.2) family.</text>
</comment>
<dbReference type="GO" id="GO:0000329">
    <property type="term" value="C:fungal-type vacuole membrane"/>
    <property type="evidence" value="ECO:0007669"/>
    <property type="project" value="TreeGrafter"/>
</dbReference>
<evidence type="ECO:0000256" key="4">
    <source>
        <dbReference type="ARBA" id="ARBA00022729"/>
    </source>
</evidence>
<dbReference type="AlphaFoldDB" id="I2H539"/>
<evidence type="ECO:0000256" key="3">
    <source>
        <dbReference type="ARBA" id="ARBA00022692"/>
    </source>
</evidence>
<keyword evidence="5 7" id="KW-1133">Transmembrane helix</keyword>
<dbReference type="OrthoDB" id="1666796at2759"/>
<dbReference type="KEGG" id="tbl:TBLA_0E04370"/>
<dbReference type="InterPro" id="IPR004240">
    <property type="entry name" value="EMP70"/>
</dbReference>
<evidence type="ECO:0000313" key="9">
    <source>
        <dbReference type="Proteomes" id="UP000002866"/>
    </source>
</evidence>
<accession>I2H539</accession>
<proteinExistence type="inferred from homology"/>
<keyword evidence="6 7" id="KW-0472">Membrane</keyword>
<evidence type="ECO:0000256" key="6">
    <source>
        <dbReference type="ARBA" id="ARBA00023136"/>
    </source>
</evidence>
<evidence type="ECO:0000256" key="2">
    <source>
        <dbReference type="ARBA" id="ARBA00005227"/>
    </source>
</evidence>
<feature type="transmembrane region" description="Helical" evidence="7">
    <location>
        <begin position="569"/>
        <end position="592"/>
    </location>
</feature>
<name>I2H539_HENB6</name>
<keyword evidence="3 7" id="KW-0812">Transmembrane</keyword>
<protein>
    <recommendedName>
        <fullName evidence="7">Transmembrane 9 superfamily member</fullName>
    </recommendedName>
</protein>
<feature type="transmembrane region" description="Helical" evidence="7">
    <location>
        <begin position="537"/>
        <end position="557"/>
    </location>
</feature>
<dbReference type="PANTHER" id="PTHR10766">
    <property type="entry name" value="TRANSMEMBRANE 9 SUPERFAMILY PROTEIN"/>
    <property type="match status" value="1"/>
</dbReference>